<dbReference type="AlphaFoldDB" id="A0A1I8N078"/>
<evidence type="ECO:0000313" key="4">
    <source>
        <dbReference type="RefSeq" id="XP_005182991.1"/>
    </source>
</evidence>
<reference evidence="2" key="1">
    <citation type="submission" date="2020-05" db="UniProtKB">
        <authorList>
            <consortium name="EnsemblMetazoa"/>
        </authorList>
    </citation>
    <scope>IDENTIFICATION</scope>
    <source>
        <strain evidence="2">Aabys</strain>
    </source>
</reference>
<keyword evidence="3" id="KW-1185">Reference proteome</keyword>
<evidence type="ECO:0000313" key="3">
    <source>
        <dbReference type="Proteomes" id="UP001652621"/>
    </source>
</evidence>
<dbReference type="OrthoDB" id="7739595at2759"/>
<dbReference type="Proteomes" id="UP001652621">
    <property type="component" value="Unplaced"/>
</dbReference>
<reference evidence="4" key="2">
    <citation type="submission" date="2025-04" db="UniProtKB">
        <authorList>
            <consortium name="RefSeq"/>
        </authorList>
    </citation>
    <scope>IDENTIFICATION</scope>
    <source>
        <strain evidence="4">Aabys</strain>
    </source>
</reference>
<dbReference type="VEuPathDB" id="VectorBase:MDOA010202"/>
<keyword evidence="1" id="KW-0472">Membrane</keyword>
<dbReference type="RefSeq" id="XP_005182991.1">
    <property type="nucleotide sequence ID" value="XM_005182934.3"/>
</dbReference>
<sequence length="157" mass="18573">MVVGPFAQGIFLMGIIYWYSKGLMNLINDYYRSEFNRKLKTSAVDQKSYDMKRDIYDLDDMDELIRLERLKDMERQMANGKQVVGDIVEPIEECTDSEYKGTCENEGFFNDSRQCYYPNLKNLFLNILLQFEDCHLNSREKYTIINYPMCMLNEGVT</sequence>
<dbReference type="EnsemblMetazoa" id="MDOA010202-RA">
    <property type="protein sequence ID" value="MDOA010202-PA"/>
    <property type="gene ID" value="MDOA010202"/>
</dbReference>
<evidence type="ECO:0000256" key="1">
    <source>
        <dbReference type="SAM" id="Phobius"/>
    </source>
</evidence>
<evidence type="ECO:0000313" key="2">
    <source>
        <dbReference type="EnsemblMetazoa" id="MDOA010202-PA"/>
    </source>
</evidence>
<keyword evidence="1" id="KW-1133">Transmembrane helix</keyword>
<feature type="transmembrane region" description="Helical" evidence="1">
    <location>
        <begin position="6"/>
        <end position="27"/>
    </location>
</feature>
<dbReference type="KEGG" id="mde:101899533"/>
<protein>
    <submittedName>
        <fullName evidence="4">Uncharacterized protein LOC101899533</fullName>
    </submittedName>
</protein>
<name>A0A1I8N078_MUSDO</name>
<accession>A0A1I8N078</accession>
<dbReference type="eggNOG" id="ENOG502TD6H">
    <property type="taxonomic scope" value="Eukaryota"/>
</dbReference>
<gene>
    <name evidence="2" type="primary">101899533</name>
    <name evidence="4" type="synonym">LOC101899533</name>
</gene>
<keyword evidence="1" id="KW-0812">Transmembrane</keyword>
<dbReference type="VEuPathDB" id="VectorBase:MDOMA2_012136"/>
<organism evidence="2">
    <name type="scientific">Musca domestica</name>
    <name type="common">House fly</name>
    <dbReference type="NCBI Taxonomy" id="7370"/>
    <lineage>
        <taxon>Eukaryota</taxon>
        <taxon>Metazoa</taxon>
        <taxon>Ecdysozoa</taxon>
        <taxon>Arthropoda</taxon>
        <taxon>Hexapoda</taxon>
        <taxon>Insecta</taxon>
        <taxon>Pterygota</taxon>
        <taxon>Neoptera</taxon>
        <taxon>Endopterygota</taxon>
        <taxon>Diptera</taxon>
        <taxon>Brachycera</taxon>
        <taxon>Muscomorpha</taxon>
        <taxon>Muscoidea</taxon>
        <taxon>Muscidae</taxon>
        <taxon>Musca</taxon>
    </lineage>
</organism>
<proteinExistence type="predicted"/>